<comment type="caution">
    <text evidence="2">The sequence shown here is derived from an EMBL/GenBank/DDBJ whole genome shotgun (WGS) entry which is preliminary data.</text>
</comment>
<evidence type="ECO:0000313" key="3">
    <source>
        <dbReference type="Proteomes" id="UP001500457"/>
    </source>
</evidence>
<gene>
    <name evidence="2" type="ORF">GCM10023203_18200</name>
</gene>
<feature type="region of interest" description="Disordered" evidence="1">
    <location>
        <begin position="54"/>
        <end position="73"/>
    </location>
</feature>
<dbReference type="Proteomes" id="UP001500457">
    <property type="component" value="Unassembled WGS sequence"/>
</dbReference>
<dbReference type="EMBL" id="BAABHQ010000003">
    <property type="protein sequence ID" value="GAA4869468.1"/>
    <property type="molecule type" value="Genomic_DNA"/>
</dbReference>
<evidence type="ECO:0000256" key="1">
    <source>
        <dbReference type="SAM" id="MobiDB-lite"/>
    </source>
</evidence>
<reference evidence="3" key="1">
    <citation type="journal article" date="2019" name="Int. J. Syst. Evol. Microbiol.">
        <title>The Global Catalogue of Microorganisms (GCM) 10K type strain sequencing project: providing services to taxonomists for standard genome sequencing and annotation.</title>
        <authorList>
            <consortium name="The Broad Institute Genomics Platform"/>
            <consortium name="The Broad Institute Genome Sequencing Center for Infectious Disease"/>
            <person name="Wu L."/>
            <person name="Ma J."/>
        </authorList>
    </citation>
    <scope>NUCLEOTIDE SEQUENCE [LARGE SCALE GENOMIC DNA]</scope>
    <source>
        <strain evidence="3">JCM 17983</strain>
    </source>
</reference>
<name>A0ABP9E8R0_9PSEU</name>
<sequence length="73" mass="7730">MVRGRLEQVDPGVAGVRGGYAAGRDVGERRAALQRVVDHLTDSRHEASLATVTGVRPLLRRGPGAPEARSTVT</sequence>
<protein>
    <submittedName>
        <fullName evidence="2">Uncharacterized protein</fullName>
    </submittedName>
</protein>
<evidence type="ECO:0000313" key="2">
    <source>
        <dbReference type="EMBL" id="GAA4869468.1"/>
    </source>
</evidence>
<keyword evidence="3" id="KW-1185">Reference proteome</keyword>
<accession>A0ABP9E8R0</accession>
<proteinExistence type="predicted"/>
<organism evidence="2 3">
    <name type="scientific">Actinomycetospora straminea</name>
    <dbReference type="NCBI Taxonomy" id="663607"/>
    <lineage>
        <taxon>Bacteria</taxon>
        <taxon>Bacillati</taxon>
        <taxon>Actinomycetota</taxon>
        <taxon>Actinomycetes</taxon>
        <taxon>Pseudonocardiales</taxon>
        <taxon>Pseudonocardiaceae</taxon>
        <taxon>Actinomycetospora</taxon>
    </lineage>
</organism>